<dbReference type="RefSeq" id="WP_188509860.1">
    <property type="nucleotide sequence ID" value="NZ_BMGB01000001.1"/>
</dbReference>
<evidence type="ECO:0000313" key="4">
    <source>
        <dbReference type="Proteomes" id="UP000606922"/>
    </source>
</evidence>
<reference evidence="3" key="2">
    <citation type="submission" date="2020-09" db="EMBL/GenBank/DDBJ databases">
        <authorList>
            <person name="Sun Q."/>
            <person name="Zhou Y."/>
        </authorList>
    </citation>
    <scope>NUCLEOTIDE SEQUENCE</scope>
    <source>
        <strain evidence="3">CGMCC 1.12813</strain>
    </source>
</reference>
<dbReference type="InterPro" id="IPR011008">
    <property type="entry name" value="Dimeric_a/b-barrel"/>
</dbReference>
<feature type="domain" description="YCII-related" evidence="2">
    <location>
        <begin position="1"/>
        <end position="107"/>
    </location>
</feature>
<evidence type="ECO:0000256" key="1">
    <source>
        <dbReference type="ARBA" id="ARBA00007689"/>
    </source>
</evidence>
<comment type="caution">
    <text evidence="3">The sequence shown here is derived from an EMBL/GenBank/DDBJ whole genome shotgun (WGS) entry which is preliminary data.</text>
</comment>
<dbReference type="InterPro" id="IPR005545">
    <property type="entry name" value="YCII"/>
</dbReference>
<dbReference type="Proteomes" id="UP000606922">
    <property type="component" value="Unassembled WGS sequence"/>
</dbReference>
<dbReference type="Pfam" id="PF03795">
    <property type="entry name" value="YCII"/>
    <property type="match status" value="1"/>
</dbReference>
<evidence type="ECO:0000313" key="3">
    <source>
        <dbReference type="EMBL" id="GGB00082.1"/>
    </source>
</evidence>
<dbReference type="EMBL" id="BMGB01000001">
    <property type="protein sequence ID" value="GGB00082.1"/>
    <property type="molecule type" value="Genomic_DNA"/>
</dbReference>
<comment type="similarity">
    <text evidence="1">Belongs to the YciI family.</text>
</comment>
<sequence>MEFLLLIADAPDGEAGVDLDAEHWVDDLESRGAHLYGNRTRPGAEATIVKVRDGDVVTATGALHEGRDWVAGFDVIECDSLDDAVRIAAAHPMARAGQIQIRPVWPFDDE</sequence>
<protein>
    <recommendedName>
        <fullName evidence="2">YCII-related domain-containing protein</fullName>
    </recommendedName>
</protein>
<evidence type="ECO:0000259" key="2">
    <source>
        <dbReference type="Pfam" id="PF03795"/>
    </source>
</evidence>
<gene>
    <name evidence="3" type="ORF">GCM10010979_13220</name>
</gene>
<reference evidence="3" key="1">
    <citation type="journal article" date="2014" name="Int. J. Syst. Evol. Microbiol.">
        <title>Complete genome sequence of Corynebacterium casei LMG S-19264T (=DSM 44701T), isolated from a smear-ripened cheese.</title>
        <authorList>
            <consortium name="US DOE Joint Genome Institute (JGI-PGF)"/>
            <person name="Walter F."/>
            <person name="Albersmeier A."/>
            <person name="Kalinowski J."/>
            <person name="Ruckert C."/>
        </authorList>
    </citation>
    <scope>NUCLEOTIDE SEQUENCE</scope>
    <source>
        <strain evidence="3">CGMCC 1.12813</strain>
    </source>
</reference>
<dbReference type="Gene3D" id="3.30.70.1060">
    <property type="entry name" value="Dimeric alpha+beta barrel"/>
    <property type="match status" value="1"/>
</dbReference>
<accession>A0A916WI48</accession>
<proteinExistence type="inferred from homology"/>
<name>A0A916WI48_9MICO</name>
<dbReference type="SUPFAM" id="SSF54909">
    <property type="entry name" value="Dimeric alpha+beta barrel"/>
    <property type="match status" value="1"/>
</dbReference>
<dbReference type="AlphaFoldDB" id="A0A916WI48"/>
<organism evidence="3 4">
    <name type="scientific">Conyzicola nivalis</name>
    <dbReference type="NCBI Taxonomy" id="1477021"/>
    <lineage>
        <taxon>Bacteria</taxon>
        <taxon>Bacillati</taxon>
        <taxon>Actinomycetota</taxon>
        <taxon>Actinomycetes</taxon>
        <taxon>Micrococcales</taxon>
        <taxon>Microbacteriaceae</taxon>
        <taxon>Conyzicola</taxon>
    </lineage>
</organism>
<keyword evidence="4" id="KW-1185">Reference proteome</keyword>